<feature type="domain" description="DSBA-like thioredoxin" evidence="1">
    <location>
        <begin position="6"/>
        <end position="207"/>
    </location>
</feature>
<keyword evidence="2" id="KW-0413">Isomerase</keyword>
<organism evidence="2 3">
    <name type="scientific">Gallaecimonas pentaromativorans</name>
    <dbReference type="NCBI Taxonomy" id="584787"/>
    <lineage>
        <taxon>Bacteria</taxon>
        <taxon>Pseudomonadati</taxon>
        <taxon>Pseudomonadota</taxon>
        <taxon>Gammaproteobacteria</taxon>
        <taxon>Enterobacterales</taxon>
        <taxon>Gallaecimonadaceae</taxon>
        <taxon>Gallaecimonas</taxon>
    </lineage>
</organism>
<dbReference type="STRING" id="584787.GCA_001247655_00550"/>
<dbReference type="GO" id="GO:0016853">
    <property type="term" value="F:isomerase activity"/>
    <property type="evidence" value="ECO:0007669"/>
    <property type="project" value="UniProtKB-KW"/>
</dbReference>
<dbReference type="GO" id="GO:0016491">
    <property type="term" value="F:oxidoreductase activity"/>
    <property type="evidence" value="ECO:0007669"/>
    <property type="project" value="InterPro"/>
</dbReference>
<dbReference type="Pfam" id="PF01323">
    <property type="entry name" value="DSBA"/>
    <property type="match status" value="1"/>
</dbReference>
<evidence type="ECO:0000259" key="1">
    <source>
        <dbReference type="Pfam" id="PF01323"/>
    </source>
</evidence>
<name>A0A3N1PMW3_9GAMM</name>
<dbReference type="RefSeq" id="WP_123420857.1">
    <property type="nucleotide sequence ID" value="NZ_JBLXEP010000004.1"/>
</dbReference>
<dbReference type="Gene3D" id="3.40.30.10">
    <property type="entry name" value="Glutaredoxin"/>
    <property type="match status" value="1"/>
</dbReference>
<dbReference type="SUPFAM" id="SSF52833">
    <property type="entry name" value="Thioredoxin-like"/>
    <property type="match status" value="1"/>
</dbReference>
<accession>A0A3N1PMW3</accession>
<evidence type="ECO:0000313" key="2">
    <source>
        <dbReference type="EMBL" id="ROQ30045.1"/>
    </source>
</evidence>
<dbReference type="EMBL" id="RJUL01000002">
    <property type="protein sequence ID" value="ROQ30045.1"/>
    <property type="molecule type" value="Genomic_DNA"/>
</dbReference>
<sequence length="212" mass="23397">MRPLSIEVFGDFTSPWCWIAEHRLHQALDEAGALQQAQLHYRPFLQNPSIQPQGIERRYYCTAKAGSWARAQLLDAQVSAAGQEQGLEFRFDRISTVPQTLAAHLLVWQTQQSAPAKTSALVEAIYHGYFHLGLDIGKHQVLADIAASVGLDAKACLNALNKAQGLSELRVLLAESRKPSIDKVPLVDIDGHRVTGAQPISVFRRAITRSPL</sequence>
<reference evidence="2 3" key="1">
    <citation type="submission" date="2018-11" db="EMBL/GenBank/DDBJ databases">
        <title>Genomic Encyclopedia of Type Strains, Phase IV (KMG-IV): sequencing the most valuable type-strain genomes for metagenomic binning, comparative biology and taxonomic classification.</title>
        <authorList>
            <person name="Goeker M."/>
        </authorList>
    </citation>
    <scope>NUCLEOTIDE SEQUENCE [LARGE SCALE GENOMIC DNA]</scope>
    <source>
        <strain evidence="2 3">DSM 21945</strain>
    </source>
</reference>
<dbReference type="PANTHER" id="PTHR13887">
    <property type="entry name" value="GLUTATHIONE S-TRANSFERASE KAPPA"/>
    <property type="match status" value="1"/>
</dbReference>
<dbReference type="Proteomes" id="UP000268033">
    <property type="component" value="Unassembled WGS sequence"/>
</dbReference>
<evidence type="ECO:0000313" key="3">
    <source>
        <dbReference type="Proteomes" id="UP000268033"/>
    </source>
</evidence>
<gene>
    <name evidence="2" type="ORF">EDC28_102435</name>
</gene>
<dbReference type="InterPro" id="IPR001853">
    <property type="entry name" value="DSBA-like_thioredoxin_dom"/>
</dbReference>
<dbReference type="InterPro" id="IPR036249">
    <property type="entry name" value="Thioredoxin-like_sf"/>
</dbReference>
<proteinExistence type="predicted"/>
<keyword evidence="3" id="KW-1185">Reference proteome</keyword>
<dbReference type="AlphaFoldDB" id="A0A3N1PMW3"/>
<dbReference type="PANTHER" id="PTHR13887:SF41">
    <property type="entry name" value="THIOREDOXIN SUPERFAMILY PROTEIN"/>
    <property type="match status" value="1"/>
</dbReference>
<comment type="caution">
    <text evidence="2">The sequence shown here is derived from an EMBL/GenBank/DDBJ whole genome shotgun (WGS) entry which is preliminary data.</text>
</comment>
<protein>
    <submittedName>
        <fullName evidence="2">Putative DsbA family dithiol-disulfide isomerase</fullName>
    </submittedName>
</protein>
<dbReference type="CDD" id="cd03024">
    <property type="entry name" value="DsbA_FrnE"/>
    <property type="match status" value="1"/>
</dbReference>